<dbReference type="InterPro" id="IPR013783">
    <property type="entry name" value="Ig-like_fold"/>
</dbReference>
<dbReference type="Gene3D" id="2.60.40.10">
    <property type="entry name" value="Immunoglobulins"/>
    <property type="match status" value="1"/>
</dbReference>
<dbReference type="EMBL" id="VYQF01000004">
    <property type="protein sequence ID" value="KAA9038242.1"/>
    <property type="molecule type" value="Genomic_DNA"/>
</dbReference>
<proteinExistence type="predicted"/>
<name>A0A5J5IEC6_9BACT</name>
<evidence type="ECO:0000259" key="1">
    <source>
        <dbReference type="Pfam" id="PF10091"/>
    </source>
</evidence>
<sequence length="683" mass="78423">MTGNYFFSKAFFQSPSFIKNINYRLAVNEKIFNTPGNSLQLQYVNGKNGNWKASIFKDNLRGQDHFKPVKFFSFRIYCTTPGLQEELPQVYLIFKDSSLSQKITFATDFVNQWSSIYIPVESSYKNFKIPEDVIGVQFSQNGDDGNRHTIYLDDIEFLPAAIDLPVTAKPQILGCEGYAKHVDISWKPFNDEHVKFIKIYRSEDGKTFIPVGIQLPLMNRYSNFTGITGKRYSYKISFLNYQYKETAFSNIMSAATKAMTDDELLTMVQKACFRYYWEGAEKVSGMAKENIPGRTNMIAAGASGFGIMALIVGTERKFINRKQSVERFLKITSFLENAEKFHGAFPHFMDGPTGKVEPFFGTRDDGGDLVETSFLMQGLLAAKAYFNKDDTDEKAIREKITTIWHNIEWDWYRRYPDSKYLYWHWSPDKAWIINHRLTGWNETMVTYLLAIASPTHSVPAILYYSGWANQDSTGQQYRKNWGGTRDGSMYTNGNTYFGIKLSVGVSDGGPLFFTHYSYMGYDPHLITDKYTNYFTNNKNIALINYRYCVKNPNNYKGYGDSCWGLTASDGPYHYSANEPVAGRDDGKIAPTGAVSSFPYTPVQSMKALKNYYHKYGNFLWGEYGFRDAFNLTENWCSDIYMGLNQATMVVMIENYRSGLIWKLFMSDIDIKNGLEKLKMESEK</sequence>
<comment type="caution">
    <text evidence="2">The sequence shown here is derived from an EMBL/GenBank/DDBJ whole genome shotgun (WGS) entry which is preliminary data.</text>
</comment>
<keyword evidence="3" id="KW-1185">Reference proteome</keyword>
<reference evidence="2 3" key="1">
    <citation type="submission" date="2019-09" db="EMBL/GenBank/DDBJ databases">
        <title>Draft genome sequence of Ginsengibacter sp. BR5-29.</title>
        <authorList>
            <person name="Im W.-T."/>
        </authorList>
    </citation>
    <scope>NUCLEOTIDE SEQUENCE [LARGE SCALE GENOMIC DNA]</scope>
    <source>
        <strain evidence="2 3">BR5-29</strain>
    </source>
</reference>
<dbReference type="Pfam" id="PF10091">
    <property type="entry name" value="Glycoamylase"/>
    <property type="match status" value="1"/>
</dbReference>
<accession>A0A5J5IEC6</accession>
<dbReference type="AlphaFoldDB" id="A0A5J5IEC6"/>
<dbReference type="InterPro" id="IPR019282">
    <property type="entry name" value="Glycoamylase-like_cons_dom"/>
</dbReference>
<organism evidence="2 3">
    <name type="scientific">Ginsengibacter hankyongi</name>
    <dbReference type="NCBI Taxonomy" id="2607284"/>
    <lineage>
        <taxon>Bacteria</taxon>
        <taxon>Pseudomonadati</taxon>
        <taxon>Bacteroidota</taxon>
        <taxon>Chitinophagia</taxon>
        <taxon>Chitinophagales</taxon>
        <taxon>Chitinophagaceae</taxon>
        <taxon>Ginsengibacter</taxon>
    </lineage>
</organism>
<dbReference type="Gene3D" id="1.50.10.140">
    <property type="match status" value="1"/>
</dbReference>
<feature type="domain" description="Glycoamylase-like" evidence="1">
    <location>
        <begin position="434"/>
        <end position="666"/>
    </location>
</feature>
<evidence type="ECO:0000313" key="3">
    <source>
        <dbReference type="Proteomes" id="UP000326903"/>
    </source>
</evidence>
<gene>
    <name evidence="2" type="ORF">FW778_15775</name>
</gene>
<evidence type="ECO:0000313" key="2">
    <source>
        <dbReference type="EMBL" id="KAA9038242.1"/>
    </source>
</evidence>
<dbReference type="Proteomes" id="UP000326903">
    <property type="component" value="Unassembled WGS sequence"/>
</dbReference>
<protein>
    <recommendedName>
        <fullName evidence="1">Glycoamylase-like domain-containing protein</fullName>
    </recommendedName>
</protein>